<proteinExistence type="predicted"/>
<gene>
    <name evidence="2" type="ORF">ACCMMBFF_00002</name>
    <name evidence="3" type="ORF">DJFEGNLO_00020</name>
</gene>
<dbReference type="Gene3D" id="3.40.50.1010">
    <property type="entry name" value="5'-nuclease"/>
    <property type="match status" value="1"/>
</dbReference>
<dbReference type="InterPro" id="IPR029060">
    <property type="entry name" value="PIN-like_dom_sf"/>
</dbReference>
<name>A0A7G9YIN2_9EURY</name>
<evidence type="ECO:0000313" key="2">
    <source>
        <dbReference type="EMBL" id="QNO45513.1"/>
    </source>
</evidence>
<dbReference type="AlphaFoldDB" id="A0A7G9YIN2"/>
<protein>
    <recommendedName>
        <fullName evidence="1">PIN domain-containing protein</fullName>
    </recommendedName>
</protein>
<sequence length="104" mass="11899">MDSRRICVDSDVVLDYLRGKTRFQDVLPSVIEKYDCYIAPISVYELYYGGYYSGRIDKVEDVLDLLRILDCPRTSIRKSAEIYAKLSKIGDSLDGSVLIYDSLL</sequence>
<dbReference type="EMBL" id="MT631128">
    <property type="protein sequence ID" value="QNO45513.1"/>
    <property type="molecule type" value="Genomic_DNA"/>
</dbReference>
<feature type="domain" description="PIN" evidence="1">
    <location>
        <begin position="6"/>
        <end position="93"/>
    </location>
</feature>
<evidence type="ECO:0000259" key="1">
    <source>
        <dbReference type="Pfam" id="PF01850"/>
    </source>
</evidence>
<dbReference type="SUPFAM" id="SSF88723">
    <property type="entry name" value="PIN domain-like"/>
    <property type="match status" value="1"/>
</dbReference>
<dbReference type="CDD" id="cd09881">
    <property type="entry name" value="PIN_VapC4-5_FitB-like"/>
    <property type="match status" value="1"/>
</dbReference>
<dbReference type="InterPro" id="IPR002716">
    <property type="entry name" value="PIN_dom"/>
</dbReference>
<organism evidence="3">
    <name type="scientific">Candidatus Methanogaster sp. ANME-2c ERB4</name>
    <dbReference type="NCBI Taxonomy" id="2759911"/>
    <lineage>
        <taxon>Archaea</taxon>
        <taxon>Methanobacteriati</taxon>
        <taxon>Methanobacteriota</taxon>
        <taxon>Stenosarchaea group</taxon>
        <taxon>Methanomicrobia</taxon>
        <taxon>Methanosarcinales</taxon>
        <taxon>ANME-2 cluster</taxon>
        <taxon>Candidatus Methanogasteraceae</taxon>
        <taxon>Candidatus Methanogaster</taxon>
    </lineage>
</organism>
<reference evidence="3" key="1">
    <citation type="submission" date="2020-06" db="EMBL/GenBank/DDBJ databases">
        <title>Unique genomic features of the anaerobic methanotrophic archaea.</title>
        <authorList>
            <person name="Chadwick G.L."/>
            <person name="Skennerton C.T."/>
            <person name="Laso-Perez R."/>
            <person name="Leu A.O."/>
            <person name="Speth D.R."/>
            <person name="Yu H."/>
            <person name="Morgan-Lang C."/>
            <person name="Hatzenpichler R."/>
            <person name="Goudeau D."/>
            <person name="Malmstrom R."/>
            <person name="Brazelton W.J."/>
            <person name="Woyke T."/>
            <person name="Hallam S.J."/>
            <person name="Tyson G.W."/>
            <person name="Wegener G."/>
            <person name="Boetius A."/>
            <person name="Orphan V."/>
        </authorList>
    </citation>
    <scope>NUCLEOTIDE SEQUENCE</scope>
</reference>
<evidence type="ECO:0000313" key="3">
    <source>
        <dbReference type="EMBL" id="QNO47866.1"/>
    </source>
</evidence>
<dbReference type="EMBL" id="MT631280">
    <property type="protein sequence ID" value="QNO47866.1"/>
    <property type="molecule type" value="Genomic_DNA"/>
</dbReference>
<accession>A0A7G9YIN2</accession>
<dbReference type="Pfam" id="PF01850">
    <property type="entry name" value="PIN"/>
    <property type="match status" value="1"/>
</dbReference>